<comment type="caution">
    <text evidence="9">The sequence shown here is derived from an EMBL/GenBank/DDBJ whole genome shotgun (WGS) entry which is preliminary data.</text>
</comment>
<proteinExistence type="predicted"/>
<feature type="transmembrane region" description="Helical" evidence="6">
    <location>
        <begin position="30"/>
        <end position="52"/>
    </location>
</feature>
<dbReference type="CDD" id="cd17536">
    <property type="entry name" value="REC_YesN-like"/>
    <property type="match status" value="1"/>
</dbReference>
<keyword evidence="4" id="KW-0804">Transcription</keyword>
<reference evidence="9" key="1">
    <citation type="journal article" date="2015" name="Genom Data">
        <title>Draft genome sequences of Phytophthora kernoviae and Phytophthora ramorum lineage EU2 from Scotland.</title>
        <authorList>
            <person name="Sambles C."/>
            <person name="Schlenzig A."/>
            <person name="O'Neill P."/>
            <person name="Grant M."/>
            <person name="Studholme D.J."/>
        </authorList>
    </citation>
    <scope>NUCLEOTIDE SEQUENCE</scope>
    <source>
        <strain evidence="9">00238/432</strain>
    </source>
</reference>
<dbReference type="InterPro" id="IPR036890">
    <property type="entry name" value="HATPase_C_sf"/>
</dbReference>
<keyword evidence="3" id="KW-0238">DNA-binding</keyword>
<feature type="modified residue" description="4-aspartylphosphate" evidence="5">
    <location>
        <position position="305"/>
    </location>
</feature>
<dbReference type="SUPFAM" id="SSF52172">
    <property type="entry name" value="CheY-like"/>
    <property type="match status" value="1"/>
</dbReference>
<dbReference type="SUPFAM" id="SSF46689">
    <property type="entry name" value="Homeodomain-like"/>
    <property type="match status" value="2"/>
</dbReference>
<keyword evidence="5" id="KW-0597">Phosphoprotein</keyword>
<evidence type="ECO:0000313" key="10">
    <source>
        <dbReference type="Proteomes" id="UP000702964"/>
    </source>
</evidence>
<dbReference type="PROSITE" id="PS50110">
    <property type="entry name" value="RESPONSE_REGULATORY"/>
    <property type="match status" value="1"/>
</dbReference>
<gene>
    <name evidence="9" type="ORF">G195_000491</name>
</gene>
<dbReference type="Pfam" id="PF06580">
    <property type="entry name" value="His_kinase"/>
    <property type="match status" value="1"/>
</dbReference>
<evidence type="ECO:0000259" key="8">
    <source>
        <dbReference type="PROSITE" id="PS50110"/>
    </source>
</evidence>
<evidence type="ECO:0000256" key="3">
    <source>
        <dbReference type="ARBA" id="ARBA00023125"/>
    </source>
</evidence>
<dbReference type="PANTHER" id="PTHR42713">
    <property type="entry name" value="HISTIDINE KINASE-RELATED"/>
    <property type="match status" value="1"/>
</dbReference>
<dbReference type="GO" id="GO:0003700">
    <property type="term" value="F:DNA-binding transcription factor activity"/>
    <property type="evidence" value="ECO:0007669"/>
    <property type="project" value="InterPro"/>
</dbReference>
<reference evidence="9" key="2">
    <citation type="submission" date="2020-02" db="EMBL/GenBank/DDBJ databases">
        <authorList>
            <person name="Studholme D.J."/>
        </authorList>
    </citation>
    <scope>NUCLEOTIDE SEQUENCE</scope>
    <source>
        <strain evidence="9">00238/432</strain>
    </source>
</reference>
<evidence type="ECO:0000259" key="7">
    <source>
        <dbReference type="PROSITE" id="PS01124"/>
    </source>
</evidence>
<dbReference type="GO" id="GO:0005737">
    <property type="term" value="C:cytoplasm"/>
    <property type="evidence" value="ECO:0007669"/>
    <property type="project" value="UniProtKB-SubCell"/>
</dbReference>
<dbReference type="InterPro" id="IPR011006">
    <property type="entry name" value="CheY-like_superfamily"/>
</dbReference>
<keyword evidence="6" id="KW-0812">Transmembrane</keyword>
<name>A0A8J4SI97_9STRA</name>
<dbReference type="Gene3D" id="1.10.10.60">
    <property type="entry name" value="Homeodomain-like"/>
    <property type="match status" value="2"/>
</dbReference>
<dbReference type="PANTHER" id="PTHR42713:SF2">
    <property type="entry name" value="TWO-COMPONENT SENSOR KINASE YESM"/>
    <property type="match status" value="1"/>
</dbReference>
<accession>A0A8J4SI97</accession>
<dbReference type="GO" id="GO:0000155">
    <property type="term" value="F:phosphorelay sensor kinase activity"/>
    <property type="evidence" value="ECO:0007669"/>
    <property type="project" value="InterPro"/>
</dbReference>
<dbReference type="Gene3D" id="6.10.340.10">
    <property type="match status" value="1"/>
</dbReference>
<sequence>MMTYTTSQETGWTVIVMQSKQSLFANLNRMALLFMGATLATLILILLLSYLISKRVTLPLHRLQRIIQKTGVHDLTTGQDSGQLFKLEYPGSIREMDELNDTFIQLNQQLVQSFQDMLEIKSQETDARLLALQSQMNPHFLYNNITNISIMAEEGMNEQIVVFCGHIASMLRYISAPNKNGVQLEKELDYCKRYLECMKIRFEDDLLYEFHVPDSMKSLQVPMLLIQPLLENAMKYGLRDNPPWKLHIIGELDSMQETWRMTVEDNGPGMEPEALTLIQQFIQQSQEWERMPELEINVPDLVVTDIQMPVMNGLELAKHLYFAYPHVKIVILSGHHEFEYARQAISYKVEDYLLKPLTEGQLRTLLDAMELKLGSAGDSLAHVSAMLDEQVKPEDIAEAVKLYLKQNYMHEITLQDMAGQMHFSVDYLGKCFKKVTGETPLKYMTGLRINEAKRMLATFKEMDIKAVGKAVGYSDSHYFSRIFKNKTGLYPSEYRQQLQ</sequence>
<dbReference type="SMART" id="SM00448">
    <property type="entry name" value="REC"/>
    <property type="match status" value="1"/>
</dbReference>
<dbReference type="SUPFAM" id="SSF55874">
    <property type="entry name" value="ATPase domain of HSP90 chaperone/DNA topoisomerase II/histidine kinase"/>
    <property type="match status" value="1"/>
</dbReference>
<dbReference type="EMBL" id="AOFI03000002">
    <property type="protein sequence ID" value="KAF4325801.1"/>
    <property type="molecule type" value="Genomic_DNA"/>
</dbReference>
<evidence type="ECO:0008006" key="11">
    <source>
        <dbReference type="Google" id="ProtNLM"/>
    </source>
</evidence>
<dbReference type="InterPro" id="IPR018060">
    <property type="entry name" value="HTH_AraC"/>
</dbReference>
<feature type="domain" description="HTH araC/xylS-type" evidence="7">
    <location>
        <begin position="398"/>
        <end position="497"/>
    </location>
</feature>
<evidence type="ECO:0000256" key="6">
    <source>
        <dbReference type="SAM" id="Phobius"/>
    </source>
</evidence>
<dbReference type="SMART" id="SM00342">
    <property type="entry name" value="HTH_ARAC"/>
    <property type="match status" value="1"/>
</dbReference>
<dbReference type="InterPro" id="IPR001789">
    <property type="entry name" value="Sig_transdc_resp-reg_receiver"/>
</dbReference>
<dbReference type="PROSITE" id="PS01124">
    <property type="entry name" value="HTH_ARAC_FAMILY_2"/>
    <property type="match status" value="1"/>
</dbReference>
<keyword evidence="6" id="KW-0472">Membrane</keyword>
<dbReference type="InterPro" id="IPR009057">
    <property type="entry name" value="Homeodomain-like_sf"/>
</dbReference>
<dbReference type="GO" id="GO:0043565">
    <property type="term" value="F:sequence-specific DNA binding"/>
    <property type="evidence" value="ECO:0007669"/>
    <property type="project" value="InterPro"/>
</dbReference>
<keyword evidence="2" id="KW-0805">Transcription regulation</keyword>
<dbReference type="InterPro" id="IPR010559">
    <property type="entry name" value="Sig_transdc_His_kin_internal"/>
</dbReference>
<dbReference type="InterPro" id="IPR051552">
    <property type="entry name" value="HptR"/>
</dbReference>
<dbReference type="Gene3D" id="3.40.50.2300">
    <property type="match status" value="1"/>
</dbReference>
<dbReference type="Proteomes" id="UP000702964">
    <property type="component" value="Unassembled WGS sequence"/>
</dbReference>
<comment type="subcellular location">
    <subcellularLocation>
        <location evidence="1">Cytoplasm</location>
    </subcellularLocation>
</comment>
<dbReference type="Pfam" id="PF12833">
    <property type="entry name" value="HTH_18"/>
    <property type="match status" value="1"/>
</dbReference>
<evidence type="ECO:0000256" key="1">
    <source>
        <dbReference type="ARBA" id="ARBA00004496"/>
    </source>
</evidence>
<dbReference type="AlphaFoldDB" id="A0A8J4SI97"/>
<dbReference type="GO" id="GO:0016020">
    <property type="term" value="C:membrane"/>
    <property type="evidence" value="ECO:0007669"/>
    <property type="project" value="InterPro"/>
</dbReference>
<evidence type="ECO:0000256" key="5">
    <source>
        <dbReference type="PROSITE-ProRule" id="PRU00169"/>
    </source>
</evidence>
<feature type="domain" description="Response regulatory" evidence="8">
    <location>
        <begin position="245"/>
        <end position="370"/>
    </location>
</feature>
<dbReference type="Pfam" id="PF00072">
    <property type="entry name" value="Response_reg"/>
    <property type="match status" value="1"/>
</dbReference>
<evidence type="ECO:0000256" key="2">
    <source>
        <dbReference type="ARBA" id="ARBA00023015"/>
    </source>
</evidence>
<evidence type="ECO:0000256" key="4">
    <source>
        <dbReference type="ARBA" id="ARBA00023163"/>
    </source>
</evidence>
<keyword evidence="6" id="KW-1133">Transmembrane helix</keyword>
<organism evidence="9 10">
    <name type="scientific">Phytophthora kernoviae 00238/432</name>
    <dbReference type="NCBI Taxonomy" id="1284355"/>
    <lineage>
        <taxon>Eukaryota</taxon>
        <taxon>Sar</taxon>
        <taxon>Stramenopiles</taxon>
        <taxon>Oomycota</taxon>
        <taxon>Peronosporomycetes</taxon>
        <taxon>Peronosporales</taxon>
        <taxon>Peronosporaceae</taxon>
        <taxon>Phytophthora</taxon>
    </lineage>
</organism>
<evidence type="ECO:0000313" key="9">
    <source>
        <dbReference type="EMBL" id="KAF4325801.1"/>
    </source>
</evidence>
<dbReference type="InterPro" id="IPR020449">
    <property type="entry name" value="Tscrpt_reg_AraC-type_HTH"/>
</dbReference>
<dbReference type="PRINTS" id="PR00032">
    <property type="entry name" value="HTHARAC"/>
</dbReference>
<protein>
    <recommendedName>
        <fullName evidence="11">Response regulatory domain-containing protein</fullName>
    </recommendedName>
</protein>